<comment type="caution">
    <text evidence="1">The sequence shown here is derived from an EMBL/GenBank/DDBJ whole genome shotgun (WGS) entry which is preliminary data.</text>
</comment>
<dbReference type="Gene3D" id="3.40.1640.10">
    <property type="entry name" value="PSTPO5379-like"/>
    <property type="match status" value="1"/>
</dbReference>
<dbReference type="PANTHER" id="PTHR32022">
    <property type="entry name" value="D-GLUTAMATE CYCLASE, MITOCHONDRIAL"/>
    <property type="match status" value="1"/>
</dbReference>
<dbReference type="PANTHER" id="PTHR32022:SF10">
    <property type="entry name" value="D-GLUTAMATE CYCLASE, MITOCHONDRIAL"/>
    <property type="match status" value="1"/>
</dbReference>
<dbReference type="Proteomes" id="UP000023152">
    <property type="component" value="Unassembled WGS sequence"/>
</dbReference>
<protein>
    <submittedName>
        <fullName evidence="1">Uncharacterized protein</fullName>
    </submittedName>
</protein>
<dbReference type="InterPro" id="IPR038021">
    <property type="entry name" value="Putative_hydro-lyase"/>
</dbReference>
<evidence type="ECO:0000313" key="1">
    <source>
        <dbReference type="EMBL" id="ETO24374.1"/>
    </source>
</evidence>
<dbReference type="SUPFAM" id="SSF160920">
    <property type="entry name" value="PSTPO5379-like"/>
    <property type="match status" value="1"/>
</dbReference>
<dbReference type="OrthoDB" id="10262538at2759"/>
<sequence>MADNKSKISPKDARTLFREQKYTQQTCGFCDGFVQANVVILPKSAAPHFKKFCEDNPKPAPLLEILPPGQPYTRTIANNADIRTDLPKYRIYEGKDAKWREVLDIKNEWKEDLVTFFLGCSFSFESALQEAGIISFTLLILVIRLDIIPTKKTKEFQCDILI</sequence>
<dbReference type="EMBL" id="ASPP01009260">
    <property type="protein sequence ID" value="ETO24374.1"/>
    <property type="molecule type" value="Genomic_DNA"/>
</dbReference>
<dbReference type="AlphaFoldDB" id="X6NF79"/>
<name>X6NF79_RETFI</name>
<dbReference type="OMA" id="SHIAADC"/>
<reference evidence="1 2" key="1">
    <citation type="journal article" date="2013" name="Curr. Biol.">
        <title>The Genome of the Foraminiferan Reticulomyxa filosa.</title>
        <authorList>
            <person name="Glockner G."/>
            <person name="Hulsmann N."/>
            <person name="Schleicher M."/>
            <person name="Noegel A.A."/>
            <person name="Eichinger L."/>
            <person name="Gallinger C."/>
            <person name="Pawlowski J."/>
            <person name="Sierra R."/>
            <person name="Euteneuer U."/>
            <person name="Pillet L."/>
            <person name="Moustafa A."/>
            <person name="Platzer M."/>
            <person name="Groth M."/>
            <person name="Szafranski K."/>
            <person name="Schliwa M."/>
        </authorList>
    </citation>
    <scope>NUCLEOTIDE SEQUENCE [LARGE SCALE GENOMIC DNA]</scope>
</reference>
<keyword evidence="2" id="KW-1185">Reference proteome</keyword>
<gene>
    <name evidence="1" type="ORF">RFI_12785</name>
</gene>
<organism evidence="1 2">
    <name type="scientific">Reticulomyxa filosa</name>
    <dbReference type="NCBI Taxonomy" id="46433"/>
    <lineage>
        <taxon>Eukaryota</taxon>
        <taxon>Sar</taxon>
        <taxon>Rhizaria</taxon>
        <taxon>Retaria</taxon>
        <taxon>Foraminifera</taxon>
        <taxon>Monothalamids</taxon>
        <taxon>Reticulomyxidae</taxon>
        <taxon>Reticulomyxa</taxon>
    </lineage>
</organism>
<proteinExistence type="predicted"/>
<accession>X6NF79</accession>
<evidence type="ECO:0000313" key="2">
    <source>
        <dbReference type="Proteomes" id="UP000023152"/>
    </source>
</evidence>